<dbReference type="InterPro" id="IPR018365">
    <property type="entry name" value="Cell_cycle_FtsW-rel_CS"/>
</dbReference>
<evidence type="ECO:0000256" key="3">
    <source>
        <dbReference type="ARBA" id="ARBA00022676"/>
    </source>
</evidence>
<feature type="transmembrane region" description="Helical" evidence="11">
    <location>
        <begin position="69"/>
        <end position="91"/>
    </location>
</feature>
<evidence type="ECO:0000256" key="5">
    <source>
        <dbReference type="ARBA" id="ARBA00022692"/>
    </source>
</evidence>
<evidence type="ECO:0000313" key="12">
    <source>
        <dbReference type="EMBL" id="BBO99817.1"/>
    </source>
</evidence>
<dbReference type="GO" id="GO:0008955">
    <property type="term" value="F:peptidoglycan glycosyltransferase activity"/>
    <property type="evidence" value="ECO:0007669"/>
    <property type="project" value="UniProtKB-UniRule"/>
</dbReference>
<comment type="function">
    <text evidence="11">Peptidoglycan polymerase that is essential for cell wall elongation.</text>
</comment>
<proteinExistence type="inferred from homology"/>
<dbReference type="GO" id="GO:0005886">
    <property type="term" value="C:plasma membrane"/>
    <property type="evidence" value="ECO:0007669"/>
    <property type="project" value="UniProtKB-SubCell"/>
</dbReference>
<dbReference type="GO" id="GO:0008360">
    <property type="term" value="P:regulation of cell shape"/>
    <property type="evidence" value="ECO:0007669"/>
    <property type="project" value="UniProtKB-KW"/>
</dbReference>
<gene>
    <name evidence="11" type="primary">mrdB</name>
    <name evidence="11" type="synonym">rodA</name>
    <name evidence="12" type="ORF">SFSGTM_05260</name>
</gene>
<dbReference type="GO" id="GO:0015648">
    <property type="term" value="F:lipid-linked peptidoglycan transporter activity"/>
    <property type="evidence" value="ECO:0007669"/>
    <property type="project" value="TreeGrafter"/>
</dbReference>
<evidence type="ECO:0000256" key="10">
    <source>
        <dbReference type="ARBA" id="ARBA00023316"/>
    </source>
</evidence>
<dbReference type="PROSITE" id="PS00428">
    <property type="entry name" value="FTSW_RODA_SPOVE"/>
    <property type="match status" value="1"/>
</dbReference>
<dbReference type="GO" id="GO:0032153">
    <property type="term" value="C:cell division site"/>
    <property type="evidence" value="ECO:0007669"/>
    <property type="project" value="TreeGrafter"/>
</dbReference>
<feature type="transmembrane region" description="Helical" evidence="11">
    <location>
        <begin position="182"/>
        <end position="200"/>
    </location>
</feature>
<organism evidence="12 13">
    <name type="scientific">Sulfuriferula nivalis</name>
    <dbReference type="NCBI Taxonomy" id="2675298"/>
    <lineage>
        <taxon>Bacteria</taxon>
        <taxon>Pseudomonadati</taxon>
        <taxon>Pseudomonadota</taxon>
        <taxon>Betaproteobacteria</taxon>
        <taxon>Nitrosomonadales</taxon>
        <taxon>Sulfuricellaceae</taxon>
        <taxon>Sulfuriferula</taxon>
    </lineage>
</organism>
<keyword evidence="8 11" id="KW-1133">Transmembrane helix</keyword>
<dbReference type="NCBIfam" id="TIGR02210">
    <property type="entry name" value="rodA_shape"/>
    <property type="match status" value="1"/>
</dbReference>
<evidence type="ECO:0000256" key="1">
    <source>
        <dbReference type="ARBA" id="ARBA00004141"/>
    </source>
</evidence>
<evidence type="ECO:0000313" key="13">
    <source>
        <dbReference type="Proteomes" id="UP000463939"/>
    </source>
</evidence>
<dbReference type="InterPro" id="IPR001182">
    <property type="entry name" value="FtsW/RodA"/>
</dbReference>
<evidence type="ECO:0000256" key="4">
    <source>
        <dbReference type="ARBA" id="ARBA00022679"/>
    </source>
</evidence>
<keyword evidence="3 11" id="KW-0328">Glycosyltransferase</keyword>
<comment type="similarity">
    <text evidence="11">Belongs to the SEDS family. MrdB/RodA subfamily.</text>
</comment>
<comment type="subcellular location">
    <subcellularLocation>
        <location evidence="11">Cell inner membrane</location>
        <topology evidence="11">Multi-pass membrane protein</topology>
    </subcellularLocation>
    <subcellularLocation>
        <location evidence="1">Membrane</location>
        <topology evidence="1">Multi-pass membrane protein</topology>
    </subcellularLocation>
</comment>
<dbReference type="Pfam" id="PF01098">
    <property type="entry name" value="FTSW_RODA_SPOVE"/>
    <property type="match status" value="1"/>
</dbReference>
<keyword evidence="11" id="KW-0997">Cell inner membrane</keyword>
<keyword evidence="4 11" id="KW-0808">Transferase</keyword>
<sequence>MRIKAQLFKYASHLDYTMLLLLFTLMLLSLFLQYSAAGEDSSKLLAHGINMLVALIIMIIVANVPPQYLLALAVPLYTTGVVLLIGVALFGDVVNGSRRWLHLGVTRIQPSEIMKIAMPLMLAWYFHYHEATLKLKDYGIAALLLAIPVALVAKQPDLGTALLISASGFYVLFFAGLPWRVMVAMAIAAGASMPVLWHFLHDYQKNRILTLLDPTQDPLGAGYHIIQSTIAIGSGGTFGKGWLHGTQSHLDFLPEHTTDFVFAVYGEEFGLLGNILLLILYLAIIMRGLQIAANAPTLFSRLMAGSITLAFFTYAFVNMGMVSGILPVVGVPLPMMSYGGTAMVIVMLGFGILMSVSTHRKLLKS</sequence>
<evidence type="ECO:0000256" key="9">
    <source>
        <dbReference type="ARBA" id="ARBA00023136"/>
    </source>
</evidence>
<keyword evidence="6 11" id="KW-0133">Cell shape</keyword>
<comment type="catalytic activity">
    <reaction evidence="11">
        <text>[GlcNAc-(1-&gt;4)-Mur2Ac(oyl-L-Ala-gamma-D-Glu-L-Lys-D-Ala-D-Ala)](n)-di-trans,octa-cis-undecaprenyl diphosphate + beta-D-GlcNAc-(1-&gt;4)-Mur2Ac(oyl-L-Ala-gamma-D-Glu-L-Lys-D-Ala-D-Ala)-di-trans,octa-cis-undecaprenyl diphosphate = [GlcNAc-(1-&gt;4)-Mur2Ac(oyl-L-Ala-gamma-D-Glu-L-Lys-D-Ala-D-Ala)](n+1)-di-trans,octa-cis-undecaprenyl diphosphate + di-trans,octa-cis-undecaprenyl diphosphate + H(+)</text>
        <dbReference type="Rhea" id="RHEA:23708"/>
        <dbReference type="Rhea" id="RHEA-COMP:9602"/>
        <dbReference type="Rhea" id="RHEA-COMP:9603"/>
        <dbReference type="ChEBI" id="CHEBI:15378"/>
        <dbReference type="ChEBI" id="CHEBI:58405"/>
        <dbReference type="ChEBI" id="CHEBI:60033"/>
        <dbReference type="ChEBI" id="CHEBI:78435"/>
        <dbReference type="EC" id="2.4.99.28"/>
    </reaction>
</comment>
<dbReference type="GO" id="GO:0051301">
    <property type="term" value="P:cell division"/>
    <property type="evidence" value="ECO:0007669"/>
    <property type="project" value="InterPro"/>
</dbReference>
<feature type="transmembrane region" description="Helical" evidence="11">
    <location>
        <begin position="337"/>
        <end position="356"/>
    </location>
</feature>
<reference evidence="13" key="1">
    <citation type="submission" date="2019-11" db="EMBL/GenBank/DDBJ databases">
        <title>Isolation and characterization of a novel species in the genus Sulfuriferula.</title>
        <authorList>
            <person name="Mochizuki J."/>
            <person name="Kojima H."/>
            <person name="Fukui M."/>
        </authorList>
    </citation>
    <scope>NUCLEOTIDE SEQUENCE [LARGE SCALE GENOMIC DNA]</scope>
    <source>
        <strain evidence="13">SGTM</strain>
    </source>
</reference>
<feature type="transmembrane region" description="Helical" evidence="11">
    <location>
        <begin position="135"/>
        <end position="152"/>
    </location>
</feature>
<dbReference type="HAMAP" id="MF_02079">
    <property type="entry name" value="PGT_RodA"/>
    <property type="match status" value="1"/>
</dbReference>
<name>A0A809S003_9PROT</name>
<protein>
    <recommendedName>
        <fullName evidence="11">Peptidoglycan glycosyltransferase MrdB</fullName>
        <shortName evidence="11">PGT</shortName>
        <ecNumber evidence="11">2.4.99.28</ecNumber>
    </recommendedName>
    <alternativeName>
        <fullName evidence="11">Cell elongation protein RodA</fullName>
    </alternativeName>
    <alternativeName>
        <fullName evidence="11">Cell wall polymerase</fullName>
    </alternativeName>
    <alternativeName>
        <fullName evidence="11">Peptidoglycan polymerase</fullName>
        <shortName evidence="11">PG polymerase</shortName>
    </alternativeName>
</protein>
<evidence type="ECO:0000256" key="2">
    <source>
        <dbReference type="ARBA" id="ARBA00022475"/>
    </source>
</evidence>
<dbReference type="UniPathway" id="UPA00219"/>
<evidence type="ECO:0000256" key="8">
    <source>
        <dbReference type="ARBA" id="ARBA00022989"/>
    </source>
</evidence>
<dbReference type="InterPro" id="IPR011923">
    <property type="entry name" value="RodA/MrdB"/>
</dbReference>
<dbReference type="Proteomes" id="UP000463939">
    <property type="component" value="Chromosome"/>
</dbReference>
<dbReference type="KEGG" id="sniv:SFSGTM_05260"/>
<dbReference type="EMBL" id="AP021881">
    <property type="protein sequence ID" value="BBO99817.1"/>
    <property type="molecule type" value="Genomic_DNA"/>
</dbReference>
<dbReference type="PANTHER" id="PTHR30474:SF1">
    <property type="entry name" value="PEPTIDOGLYCAN GLYCOSYLTRANSFERASE MRDB"/>
    <property type="match status" value="1"/>
</dbReference>
<dbReference type="PANTHER" id="PTHR30474">
    <property type="entry name" value="CELL CYCLE PROTEIN"/>
    <property type="match status" value="1"/>
</dbReference>
<feature type="transmembrane region" description="Helical" evidence="11">
    <location>
        <begin position="269"/>
        <end position="286"/>
    </location>
</feature>
<evidence type="ECO:0000256" key="11">
    <source>
        <dbReference type="HAMAP-Rule" id="MF_02079"/>
    </source>
</evidence>
<keyword evidence="7 11" id="KW-0573">Peptidoglycan synthesis</keyword>
<comment type="pathway">
    <text evidence="11">Cell wall biogenesis; peptidoglycan biosynthesis.</text>
</comment>
<dbReference type="GO" id="GO:0009252">
    <property type="term" value="P:peptidoglycan biosynthetic process"/>
    <property type="evidence" value="ECO:0007669"/>
    <property type="project" value="UniProtKB-UniRule"/>
</dbReference>
<keyword evidence="2 11" id="KW-1003">Cell membrane</keyword>
<evidence type="ECO:0000256" key="7">
    <source>
        <dbReference type="ARBA" id="ARBA00022984"/>
    </source>
</evidence>
<keyword evidence="5 11" id="KW-0812">Transmembrane</keyword>
<dbReference type="GO" id="GO:0071555">
    <property type="term" value="P:cell wall organization"/>
    <property type="evidence" value="ECO:0007669"/>
    <property type="project" value="UniProtKB-KW"/>
</dbReference>
<dbReference type="AlphaFoldDB" id="A0A809S003"/>
<keyword evidence="10 11" id="KW-0961">Cell wall biogenesis/degradation</keyword>
<keyword evidence="13" id="KW-1185">Reference proteome</keyword>
<feature type="transmembrane region" description="Helical" evidence="11">
    <location>
        <begin position="158"/>
        <end position="175"/>
    </location>
</feature>
<accession>A0A809S003</accession>
<keyword evidence="9 11" id="KW-0472">Membrane</keyword>
<dbReference type="EC" id="2.4.99.28" evidence="11"/>
<feature type="transmembrane region" description="Helical" evidence="11">
    <location>
        <begin position="47"/>
        <end position="64"/>
    </location>
</feature>
<dbReference type="RefSeq" id="WP_162083816.1">
    <property type="nucleotide sequence ID" value="NZ_AP021881.1"/>
</dbReference>
<feature type="transmembrane region" description="Helical" evidence="11">
    <location>
        <begin position="298"/>
        <end position="317"/>
    </location>
</feature>
<evidence type="ECO:0000256" key="6">
    <source>
        <dbReference type="ARBA" id="ARBA00022960"/>
    </source>
</evidence>